<organism evidence="1 2">
    <name type="scientific">Brachionus plicatilis</name>
    <name type="common">Marine rotifer</name>
    <name type="synonym">Brachionus muelleri</name>
    <dbReference type="NCBI Taxonomy" id="10195"/>
    <lineage>
        <taxon>Eukaryota</taxon>
        <taxon>Metazoa</taxon>
        <taxon>Spiralia</taxon>
        <taxon>Gnathifera</taxon>
        <taxon>Rotifera</taxon>
        <taxon>Eurotatoria</taxon>
        <taxon>Monogononta</taxon>
        <taxon>Pseudotrocha</taxon>
        <taxon>Ploima</taxon>
        <taxon>Brachionidae</taxon>
        <taxon>Brachionus</taxon>
    </lineage>
</organism>
<dbReference type="OrthoDB" id="10234244at2759"/>
<evidence type="ECO:0000313" key="2">
    <source>
        <dbReference type="Proteomes" id="UP000276133"/>
    </source>
</evidence>
<proteinExistence type="predicted"/>
<evidence type="ECO:0000313" key="1">
    <source>
        <dbReference type="EMBL" id="RNA30758.1"/>
    </source>
</evidence>
<dbReference type="EMBL" id="REGN01002047">
    <property type="protein sequence ID" value="RNA30758.1"/>
    <property type="molecule type" value="Genomic_DNA"/>
</dbReference>
<name>A0A3M7S580_BRAPC</name>
<accession>A0A3M7S580</accession>
<comment type="caution">
    <text evidence="1">The sequence shown here is derived from an EMBL/GenBank/DDBJ whole genome shotgun (WGS) entry which is preliminary data.</text>
</comment>
<keyword evidence="2" id="KW-1185">Reference proteome</keyword>
<reference evidence="1 2" key="1">
    <citation type="journal article" date="2018" name="Sci. Rep.">
        <title>Genomic signatures of local adaptation to the degree of environmental predictability in rotifers.</title>
        <authorList>
            <person name="Franch-Gras L."/>
            <person name="Hahn C."/>
            <person name="Garcia-Roger E.M."/>
            <person name="Carmona M.J."/>
            <person name="Serra M."/>
            <person name="Gomez A."/>
        </authorList>
    </citation>
    <scope>NUCLEOTIDE SEQUENCE [LARGE SCALE GENOMIC DNA]</scope>
    <source>
        <strain evidence="1">HYR1</strain>
    </source>
</reference>
<sequence length="104" mass="12281">LHLTPLWTGLMINNEFHGKTRFSNNYVESWFKHLKNSVLNINKRVRSCQYYEDIANIRLGTLRKRENTDHREIGILRNRLKVVPATIILSSKLTSKTMRIICQN</sequence>
<gene>
    <name evidence="1" type="ORF">BpHYR1_002268</name>
</gene>
<dbReference type="AlphaFoldDB" id="A0A3M7S580"/>
<protein>
    <submittedName>
        <fullName evidence="1">Uncharacterized protein</fullName>
    </submittedName>
</protein>
<dbReference type="Proteomes" id="UP000276133">
    <property type="component" value="Unassembled WGS sequence"/>
</dbReference>
<feature type="non-terminal residue" evidence="1">
    <location>
        <position position="1"/>
    </location>
</feature>